<keyword evidence="4" id="KW-1185">Reference proteome</keyword>
<sequence length="471" mass="53137">MKNKISRQKIKIVKTVCCAVCCTLLSAGSVIAASSLGLQSAVDSALANDPWLVGNKHAQDSMEAMSVASGTLPDPKVSLGAANLPTDTFNLDQEPMTQLKIGVTQMIPRGDTLDLTRQQLQMFSTQFPLQRKDREARVAVMVSDFWLEAYKAQESIFLIEKDRPLFEQLADVAEASYSAALGRTRQQDIVRAQLELTRLDDRLTKLKQQKEMALENLGGWINENFRREYKPSEQLDPQAGTGNDIALDSMFPDIKMLDKDLFTAPGEIDPQQLYQYLLHHPAVSDLDQKIKANDLAVELAKQKYKPEWGLSASYGYRADTPDGSDRADFLSVGVSFDLPIFTKNRQDKQMASARSKALSTATQKWQLLRRMVADFEKYRLQLRRLNQREDLYQQTLLPQMHEQAEASLTAYTNDDGDFAEVVRARIAELNARIDYLAISIEKQKTITQLNYYVMQVPNDIVAINEITGDRK</sequence>
<feature type="coiled-coil region" evidence="1">
    <location>
        <begin position="368"/>
        <end position="395"/>
    </location>
</feature>
<dbReference type="PANTHER" id="PTHR30203">
    <property type="entry name" value="OUTER MEMBRANE CATION EFFLUX PROTEIN"/>
    <property type="match status" value="1"/>
</dbReference>
<evidence type="ECO:0000256" key="1">
    <source>
        <dbReference type="SAM" id="Coils"/>
    </source>
</evidence>
<feature type="coiled-coil region" evidence="1">
    <location>
        <begin position="189"/>
        <end position="216"/>
    </location>
</feature>
<keyword evidence="2" id="KW-0732">Signal</keyword>
<feature type="chain" id="PRO_5011478766" evidence="2">
    <location>
        <begin position="33"/>
        <end position="471"/>
    </location>
</feature>
<organism evidence="3 4">
    <name type="scientific">Desulforhopalus singaporensis</name>
    <dbReference type="NCBI Taxonomy" id="91360"/>
    <lineage>
        <taxon>Bacteria</taxon>
        <taxon>Pseudomonadati</taxon>
        <taxon>Thermodesulfobacteriota</taxon>
        <taxon>Desulfobulbia</taxon>
        <taxon>Desulfobulbales</taxon>
        <taxon>Desulfocapsaceae</taxon>
        <taxon>Desulforhopalus</taxon>
    </lineage>
</organism>
<dbReference type="RefSeq" id="WP_218121727.1">
    <property type="nucleotide sequence ID" value="NZ_FNJI01000007.1"/>
</dbReference>
<dbReference type="AlphaFoldDB" id="A0A1H0N974"/>
<gene>
    <name evidence="3" type="ORF">SAMN05660330_01305</name>
</gene>
<dbReference type="Proteomes" id="UP000199073">
    <property type="component" value="Unassembled WGS sequence"/>
</dbReference>
<reference evidence="3 4" key="1">
    <citation type="submission" date="2016-10" db="EMBL/GenBank/DDBJ databases">
        <authorList>
            <person name="de Groot N.N."/>
        </authorList>
    </citation>
    <scope>NUCLEOTIDE SEQUENCE [LARGE SCALE GENOMIC DNA]</scope>
    <source>
        <strain evidence="3 4">DSM 12130</strain>
    </source>
</reference>
<proteinExistence type="predicted"/>
<dbReference type="Gene3D" id="1.20.1600.10">
    <property type="entry name" value="Outer membrane efflux proteins (OEP)"/>
    <property type="match status" value="1"/>
</dbReference>
<feature type="signal peptide" evidence="2">
    <location>
        <begin position="1"/>
        <end position="32"/>
    </location>
</feature>
<accession>A0A1H0N974</accession>
<dbReference type="STRING" id="91360.SAMN05660330_01305"/>
<evidence type="ECO:0000313" key="4">
    <source>
        <dbReference type="Proteomes" id="UP000199073"/>
    </source>
</evidence>
<evidence type="ECO:0000256" key="2">
    <source>
        <dbReference type="SAM" id="SignalP"/>
    </source>
</evidence>
<dbReference type="SUPFAM" id="SSF56954">
    <property type="entry name" value="Outer membrane efflux proteins (OEP)"/>
    <property type="match status" value="1"/>
</dbReference>
<name>A0A1H0N974_9BACT</name>
<dbReference type="EMBL" id="FNJI01000007">
    <property type="protein sequence ID" value="SDO89252.1"/>
    <property type="molecule type" value="Genomic_DNA"/>
</dbReference>
<keyword evidence="1" id="KW-0175">Coiled coil</keyword>
<protein>
    <submittedName>
        <fullName evidence="3">Outer membrane protein TolC</fullName>
    </submittedName>
</protein>
<evidence type="ECO:0000313" key="3">
    <source>
        <dbReference type="EMBL" id="SDO89252.1"/>
    </source>
</evidence>
<dbReference type="GO" id="GO:0015562">
    <property type="term" value="F:efflux transmembrane transporter activity"/>
    <property type="evidence" value="ECO:0007669"/>
    <property type="project" value="InterPro"/>
</dbReference>
<dbReference type="InterPro" id="IPR010131">
    <property type="entry name" value="MdtP/NodT-like"/>
</dbReference>